<accession>A0A0R1QVC8</accession>
<evidence type="ECO:0000256" key="3">
    <source>
        <dbReference type="ARBA" id="ARBA00022692"/>
    </source>
</evidence>
<evidence type="ECO:0000313" key="9">
    <source>
        <dbReference type="Proteomes" id="UP000051790"/>
    </source>
</evidence>
<evidence type="ECO:0000256" key="5">
    <source>
        <dbReference type="ARBA" id="ARBA00023136"/>
    </source>
</evidence>
<evidence type="ECO:0000259" key="7">
    <source>
        <dbReference type="PROSITE" id="PS50850"/>
    </source>
</evidence>
<keyword evidence="9" id="KW-1185">Reference proteome</keyword>
<protein>
    <submittedName>
        <fullName evidence="8">Multidrug transport protein</fullName>
    </submittedName>
</protein>
<evidence type="ECO:0000256" key="6">
    <source>
        <dbReference type="SAM" id="Phobius"/>
    </source>
</evidence>
<evidence type="ECO:0000256" key="4">
    <source>
        <dbReference type="ARBA" id="ARBA00022989"/>
    </source>
</evidence>
<sequence length="406" mass="43795">MVSASGTIIFIIFQKEAVIMPTQKKLFTKDTILILLGSFCYMSNSMLVNPLIVGFTTSLGESAAVAGVIAAVMNITSLLFRPFAGQLTDRLSKFTLALTGGILLLIAGIGYAIATAGWMIAIVRVINGLGFALCSVCMATWLSGLLPRDRIGAGMGYYGMMNALGMAIAPAFGIFIYQHFNYRLAFIGAAVLSLAMIIMIQFIGDHGQPRKVVGAPKPQKMRIVQPKVVPIALIIMLLSIPYFATQAYLVEYVASRHLHVMVGSFFLIYAAILLAMRLGLKDYFDRLPFKYFLAAGVLANLIGMLGMTYLVNNWMMIVAAFGLAGGYGVMYSVCQATSLLVAPLNEQGLANSTFYIGMDAGMVLGPIIGGLLFGGVAHTLFYPILLLTLPLVGVVYLVFRQQLAQQ</sequence>
<dbReference type="EMBL" id="AZEU01000114">
    <property type="protein sequence ID" value="KRL46066.1"/>
    <property type="molecule type" value="Genomic_DNA"/>
</dbReference>
<dbReference type="PROSITE" id="PS50850">
    <property type="entry name" value="MFS"/>
    <property type="match status" value="1"/>
</dbReference>
<comment type="subcellular location">
    <subcellularLocation>
        <location evidence="1">Cell membrane</location>
        <topology evidence="1">Multi-pass membrane protein</topology>
    </subcellularLocation>
</comment>
<dbReference type="InterPro" id="IPR011701">
    <property type="entry name" value="MFS"/>
</dbReference>
<dbReference type="InterPro" id="IPR036259">
    <property type="entry name" value="MFS_trans_sf"/>
</dbReference>
<keyword evidence="3 6" id="KW-0812">Transmembrane</keyword>
<feature type="transmembrane region" description="Helical" evidence="6">
    <location>
        <begin position="256"/>
        <end position="279"/>
    </location>
</feature>
<feature type="domain" description="Major facilitator superfamily (MFS) profile" evidence="7">
    <location>
        <begin position="30"/>
        <end position="402"/>
    </location>
</feature>
<dbReference type="SUPFAM" id="SSF103473">
    <property type="entry name" value="MFS general substrate transporter"/>
    <property type="match status" value="1"/>
</dbReference>
<feature type="transmembrane region" description="Helical" evidence="6">
    <location>
        <begin position="126"/>
        <end position="146"/>
    </location>
</feature>
<organism evidence="8 9">
    <name type="scientific">Lacticaseibacillus manihotivorans DSM 13343 = JCM 12514</name>
    <dbReference type="NCBI Taxonomy" id="1423769"/>
    <lineage>
        <taxon>Bacteria</taxon>
        <taxon>Bacillati</taxon>
        <taxon>Bacillota</taxon>
        <taxon>Bacilli</taxon>
        <taxon>Lactobacillales</taxon>
        <taxon>Lactobacillaceae</taxon>
        <taxon>Lacticaseibacillus</taxon>
    </lineage>
</organism>
<keyword evidence="4 6" id="KW-1133">Transmembrane helix</keyword>
<dbReference type="Proteomes" id="UP000051790">
    <property type="component" value="Unassembled WGS sequence"/>
</dbReference>
<feature type="transmembrane region" description="Helical" evidence="6">
    <location>
        <begin position="291"/>
        <end position="311"/>
    </location>
</feature>
<feature type="transmembrane region" description="Helical" evidence="6">
    <location>
        <begin position="158"/>
        <end position="178"/>
    </location>
</feature>
<gene>
    <name evidence="8" type="ORF">FD01_GL000519</name>
</gene>
<feature type="transmembrane region" description="Helical" evidence="6">
    <location>
        <begin position="96"/>
        <end position="120"/>
    </location>
</feature>
<evidence type="ECO:0000256" key="2">
    <source>
        <dbReference type="ARBA" id="ARBA00022448"/>
    </source>
</evidence>
<evidence type="ECO:0000313" key="8">
    <source>
        <dbReference type="EMBL" id="KRL46066.1"/>
    </source>
</evidence>
<feature type="transmembrane region" description="Helical" evidence="6">
    <location>
        <begin position="32"/>
        <end position="52"/>
    </location>
</feature>
<keyword evidence="2" id="KW-0813">Transport</keyword>
<feature type="transmembrane region" description="Helical" evidence="6">
    <location>
        <begin position="354"/>
        <end position="374"/>
    </location>
</feature>
<dbReference type="PANTHER" id="PTHR23531:SF1">
    <property type="entry name" value="QUINOLENE RESISTANCE PROTEIN NORA"/>
    <property type="match status" value="1"/>
</dbReference>
<dbReference type="Gene3D" id="1.20.1250.20">
    <property type="entry name" value="MFS general substrate transporter like domains"/>
    <property type="match status" value="1"/>
</dbReference>
<dbReference type="InterPro" id="IPR020846">
    <property type="entry name" value="MFS_dom"/>
</dbReference>
<feature type="transmembrane region" description="Helical" evidence="6">
    <location>
        <begin position="224"/>
        <end position="244"/>
    </location>
</feature>
<keyword evidence="5 6" id="KW-0472">Membrane</keyword>
<dbReference type="Pfam" id="PF07690">
    <property type="entry name" value="MFS_1"/>
    <property type="match status" value="1"/>
</dbReference>
<reference evidence="8 9" key="1">
    <citation type="journal article" date="2015" name="Genome Announc.">
        <title>Expanding the biotechnology potential of lactobacilli through comparative genomics of 213 strains and associated genera.</title>
        <authorList>
            <person name="Sun Z."/>
            <person name="Harris H.M."/>
            <person name="McCann A."/>
            <person name="Guo C."/>
            <person name="Argimon S."/>
            <person name="Zhang W."/>
            <person name="Yang X."/>
            <person name="Jeffery I.B."/>
            <person name="Cooney J.C."/>
            <person name="Kagawa T.F."/>
            <person name="Liu W."/>
            <person name="Song Y."/>
            <person name="Salvetti E."/>
            <person name="Wrobel A."/>
            <person name="Rasinkangas P."/>
            <person name="Parkhill J."/>
            <person name="Rea M.C."/>
            <person name="O'Sullivan O."/>
            <person name="Ritari J."/>
            <person name="Douillard F.P."/>
            <person name="Paul Ross R."/>
            <person name="Yang R."/>
            <person name="Briner A.E."/>
            <person name="Felis G.E."/>
            <person name="de Vos W.M."/>
            <person name="Barrangou R."/>
            <person name="Klaenhammer T.R."/>
            <person name="Caufield P.W."/>
            <person name="Cui Y."/>
            <person name="Zhang H."/>
            <person name="O'Toole P.W."/>
        </authorList>
    </citation>
    <scope>NUCLEOTIDE SEQUENCE [LARGE SCALE GENOMIC DNA]</scope>
    <source>
        <strain evidence="8 9">DSM 13343</strain>
    </source>
</reference>
<dbReference type="GO" id="GO:0005886">
    <property type="term" value="C:plasma membrane"/>
    <property type="evidence" value="ECO:0007669"/>
    <property type="project" value="UniProtKB-SubCell"/>
</dbReference>
<feature type="transmembrane region" description="Helical" evidence="6">
    <location>
        <begin position="184"/>
        <end position="203"/>
    </location>
</feature>
<feature type="transmembrane region" description="Helical" evidence="6">
    <location>
        <begin position="317"/>
        <end position="342"/>
    </location>
</feature>
<dbReference type="CDD" id="cd17489">
    <property type="entry name" value="MFS_YfcJ_like"/>
    <property type="match status" value="1"/>
</dbReference>
<name>A0A0R1QVC8_9LACO</name>
<dbReference type="GO" id="GO:0022857">
    <property type="term" value="F:transmembrane transporter activity"/>
    <property type="evidence" value="ECO:0007669"/>
    <property type="project" value="InterPro"/>
</dbReference>
<dbReference type="PATRIC" id="fig|1423769.4.peg.552"/>
<comment type="caution">
    <text evidence="8">The sequence shown here is derived from an EMBL/GenBank/DDBJ whole genome shotgun (WGS) entry which is preliminary data.</text>
</comment>
<feature type="transmembrane region" description="Helical" evidence="6">
    <location>
        <begin position="64"/>
        <end position="84"/>
    </location>
</feature>
<proteinExistence type="predicted"/>
<feature type="transmembrane region" description="Helical" evidence="6">
    <location>
        <begin position="380"/>
        <end position="399"/>
    </location>
</feature>
<dbReference type="InterPro" id="IPR052714">
    <property type="entry name" value="MFS_Exporter"/>
</dbReference>
<dbReference type="PANTHER" id="PTHR23531">
    <property type="entry name" value="QUINOLENE RESISTANCE PROTEIN NORA"/>
    <property type="match status" value="1"/>
</dbReference>
<evidence type="ECO:0000256" key="1">
    <source>
        <dbReference type="ARBA" id="ARBA00004651"/>
    </source>
</evidence>
<dbReference type="AlphaFoldDB" id="A0A0R1QVC8"/>